<organism evidence="1 2">
    <name type="scientific">Erwinia aeris</name>
    <dbReference type="NCBI Taxonomy" id="3239803"/>
    <lineage>
        <taxon>Bacteria</taxon>
        <taxon>Pseudomonadati</taxon>
        <taxon>Pseudomonadota</taxon>
        <taxon>Gammaproteobacteria</taxon>
        <taxon>Enterobacterales</taxon>
        <taxon>Erwiniaceae</taxon>
        <taxon>Erwinia</taxon>
    </lineage>
</organism>
<dbReference type="SUPFAM" id="SSF47598">
    <property type="entry name" value="Ribbon-helix-helix"/>
    <property type="match status" value="1"/>
</dbReference>
<proteinExistence type="predicted"/>
<keyword evidence="2" id="KW-1185">Reference proteome</keyword>
<accession>A0ABV4EDM7</accession>
<dbReference type="Gene3D" id="1.10.1220.10">
    <property type="entry name" value="Met repressor-like"/>
    <property type="match status" value="1"/>
</dbReference>
<comment type="caution">
    <text evidence="1">The sequence shown here is derived from an EMBL/GenBank/DDBJ whole genome shotgun (WGS) entry which is preliminary data.</text>
</comment>
<dbReference type="InterPro" id="IPR015354">
    <property type="entry name" value="DNA_partition_ParG"/>
</dbReference>
<reference evidence="1 2" key="1">
    <citation type="submission" date="2024-07" db="EMBL/GenBank/DDBJ databases">
        <authorList>
            <person name="Hebao G."/>
        </authorList>
    </citation>
    <scope>NUCLEOTIDE SEQUENCE [LARGE SCALE GENOMIC DNA]</scope>
    <source>
        <strain evidence="1 2">ACCC 02193</strain>
    </source>
</reference>
<dbReference type="InterPro" id="IPR013321">
    <property type="entry name" value="Arc_rbn_hlx_hlx"/>
</dbReference>
<protein>
    <submittedName>
        <fullName evidence="1">Plasmid partition protein ParG</fullName>
    </submittedName>
</protein>
<dbReference type="Proteomes" id="UP001565243">
    <property type="component" value="Unassembled WGS sequence"/>
</dbReference>
<gene>
    <name evidence="1" type="ORF">AB6T85_21805</name>
</gene>
<name>A0ABV4EDM7_9GAMM</name>
<evidence type="ECO:0000313" key="1">
    <source>
        <dbReference type="EMBL" id="MEY8773048.1"/>
    </source>
</evidence>
<dbReference type="Pfam" id="PF09274">
    <property type="entry name" value="ParG"/>
    <property type="match status" value="1"/>
</dbReference>
<dbReference type="EMBL" id="JBGFFX010000017">
    <property type="protein sequence ID" value="MEY8773048.1"/>
    <property type="molecule type" value="Genomic_DNA"/>
</dbReference>
<dbReference type="InterPro" id="IPR010985">
    <property type="entry name" value="Ribbon_hlx_hlx"/>
</dbReference>
<dbReference type="RefSeq" id="WP_337016373.1">
    <property type="nucleotide sequence ID" value="NZ_JBGFFX010000017.1"/>
</dbReference>
<evidence type="ECO:0000313" key="2">
    <source>
        <dbReference type="Proteomes" id="UP001565243"/>
    </source>
</evidence>
<sequence length="68" mass="7676">MAKMELGNHAGTQTLLDALKKGSGATKKLQMNIPEDLHKEFKMACLMEGKEMTEVCLELVRTWLAQRK</sequence>